<dbReference type="EMBL" id="JBHSFP010000010">
    <property type="protein sequence ID" value="MFC4532550.1"/>
    <property type="molecule type" value="Genomic_DNA"/>
</dbReference>
<keyword evidence="2" id="KW-0547">Nucleotide-binding</keyword>
<dbReference type="PANTHER" id="PTHR34704">
    <property type="entry name" value="ATPASE"/>
    <property type="match status" value="1"/>
</dbReference>
<evidence type="ECO:0000259" key="1">
    <source>
        <dbReference type="Pfam" id="PF01637"/>
    </source>
</evidence>
<protein>
    <submittedName>
        <fullName evidence="2">ATP-binding protein</fullName>
    </submittedName>
</protein>
<dbReference type="Pfam" id="PF01637">
    <property type="entry name" value="ATPase_2"/>
    <property type="match status" value="1"/>
</dbReference>
<comment type="caution">
    <text evidence="2">The sequence shown here is derived from an EMBL/GenBank/DDBJ whole genome shotgun (WGS) entry which is preliminary data.</text>
</comment>
<dbReference type="InterPro" id="IPR027417">
    <property type="entry name" value="P-loop_NTPase"/>
</dbReference>
<accession>A0ABV9CH97</accession>
<name>A0ABV9CH97_9ACTN</name>
<organism evidence="2 3">
    <name type="scientific">Sphaerisporangium dianthi</name>
    <dbReference type="NCBI Taxonomy" id="1436120"/>
    <lineage>
        <taxon>Bacteria</taxon>
        <taxon>Bacillati</taxon>
        <taxon>Actinomycetota</taxon>
        <taxon>Actinomycetes</taxon>
        <taxon>Streptosporangiales</taxon>
        <taxon>Streptosporangiaceae</taxon>
        <taxon>Sphaerisporangium</taxon>
    </lineage>
</organism>
<dbReference type="InterPro" id="IPR011579">
    <property type="entry name" value="ATPase_dom"/>
</dbReference>
<dbReference type="Gene3D" id="3.40.50.300">
    <property type="entry name" value="P-loop containing nucleotide triphosphate hydrolases"/>
    <property type="match status" value="1"/>
</dbReference>
<keyword evidence="2" id="KW-0067">ATP-binding</keyword>
<dbReference type="PANTHER" id="PTHR34704:SF1">
    <property type="entry name" value="ATPASE"/>
    <property type="match status" value="1"/>
</dbReference>
<dbReference type="Proteomes" id="UP001596004">
    <property type="component" value="Unassembled WGS sequence"/>
</dbReference>
<dbReference type="GO" id="GO:0005524">
    <property type="term" value="F:ATP binding"/>
    <property type="evidence" value="ECO:0007669"/>
    <property type="project" value="UniProtKB-KW"/>
</dbReference>
<proteinExistence type="predicted"/>
<dbReference type="RefSeq" id="WP_380841382.1">
    <property type="nucleotide sequence ID" value="NZ_JBHSFP010000010.1"/>
</dbReference>
<reference evidence="3" key="1">
    <citation type="journal article" date="2019" name="Int. J. Syst. Evol. Microbiol.">
        <title>The Global Catalogue of Microorganisms (GCM) 10K type strain sequencing project: providing services to taxonomists for standard genome sequencing and annotation.</title>
        <authorList>
            <consortium name="The Broad Institute Genomics Platform"/>
            <consortium name="The Broad Institute Genome Sequencing Center for Infectious Disease"/>
            <person name="Wu L."/>
            <person name="Ma J."/>
        </authorList>
    </citation>
    <scope>NUCLEOTIDE SEQUENCE [LARGE SCALE GENOMIC DNA]</scope>
    <source>
        <strain evidence="3">CGMCC 4.7132</strain>
    </source>
</reference>
<evidence type="ECO:0000313" key="3">
    <source>
        <dbReference type="Proteomes" id="UP001596004"/>
    </source>
</evidence>
<evidence type="ECO:0000313" key="2">
    <source>
        <dbReference type="EMBL" id="MFC4532550.1"/>
    </source>
</evidence>
<feature type="domain" description="ATPase" evidence="1">
    <location>
        <begin position="12"/>
        <end position="189"/>
    </location>
</feature>
<keyword evidence="3" id="KW-1185">Reference proteome</keyword>
<dbReference type="SUPFAM" id="SSF52540">
    <property type="entry name" value="P-loop containing nucleoside triphosphate hydrolases"/>
    <property type="match status" value="1"/>
</dbReference>
<sequence length="493" mass="54760">MMMAEKPVEVFGRDMEWRDLSEFVESPTPGLRIGVVYGRRRQGKSFLLRRLARAASGLYTMAVEQEPQPALRRFANAMDRAEGRSQGALLPDSWETALDHALRRHRLVVIDEYPFLLKNAPELSSLVQSVYDEWDFRADGASARLLLCGSAISVMSELLSGTHPLRGRAVLDMCLQTFNFREAAAFWQAADPEIAFHLHAIFGGTPGYRALIDPPVPDRVGDLGPWLAKTLLNPAHALFDENDYLLREDPRITDRALYHSILASIASGAGTPSQIGRQIGRPDRALAHPLSVLRTAGFVRPVHDVLKQRGTQLTLMDPIVRFYNTIMWRRLADLEERRGEEVWAASSDTFLRQVLGPHFEDLAREWTSRFAAQEVLGEPVGAVGQTVVSDPAGRAQHQVDVVALAAGEPLFGRNARVALLGEAKYTTRQRTVADLRRLEHVRALLSGRGVQAERAALAVFSRTGFDADLRREAAGRPDVHLITLADLYGPAVF</sequence>
<gene>
    <name evidence="2" type="ORF">ACFO60_17385</name>
</gene>